<dbReference type="InterPro" id="IPR016708">
    <property type="entry name" value="Aspartoacylase"/>
</dbReference>
<dbReference type="GO" id="GO:0019807">
    <property type="term" value="F:aspartoacylase activity"/>
    <property type="evidence" value="ECO:0007669"/>
    <property type="project" value="UniProtKB-EC"/>
</dbReference>
<keyword evidence="10" id="KW-1185">Reference proteome</keyword>
<dbReference type="PIRSF" id="PIRSF018001">
    <property type="entry name" value="Aspartoacylase"/>
    <property type="match status" value="1"/>
</dbReference>
<evidence type="ECO:0000313" key="10">
    <source>
        <dbReference type="Proteomes" id="UP000638014"/>
    </source>
</evidence>
<keyword evidence="4 6" id="KW-0862">Zinc</keyword>
<dbReference type="SUPFAM" id="SSF53187">
    <property type="entry name" value="Zn-dependent exopeptidases"/>
    <property type="match status" value="1"/>
</dbReference>
<dbReference type="EC" id="3.5.1.15" evidence="9"/>
<dbReference type="PANTHER" id="PTHR15162:SF7">
    <property type="entry name" value="SUCCINYLGLUTAMATE DESUCCINYLASE"/>
    <property type="match status" value="1"/>
</dbReference>
<evidence type="ECO:0000256" key="4">
    <source>
        <dbReference type="ARBA" id="ARBA00022833"/>
    </source>
</evidence>
<reference evidence="9" key="1">
    <citation type="submission" date="2020-09" db="EMBL/GenBank/DDBJ databases">
        <title>A novel bacterium of genus Neiella, isolated from South China Sea.</title>
        <authorList>
            <person name="Huang H."/>
            <person name="Mo K."/>
            <person name="Hu Y."/>
        </authorList>
    </citation>
    <scope>NUCLEOTIDE SEQUENCE</scope>
    <source>
        <strain evidence="9">HB171785</strain>
    </source>
</reference>
<evidence type="ECO:0000256" key="3">
    <source>
        <dbReference type="ARBA" id="ARBA00022801"/>
    </source>
</evidence>
<feature type="domain" description="AstE/AspA barrel-sandwich hybrid" evidence="7">
    <location>
        <begin position="209"/>
        <end position="290"/>
    </location>
</feature>
<dbReference type="Pfam" id="PF24827">
    <property type="entry name" value="AstE_AspA_cat"/>
    <property type="match status" value="1"/>
</dbReference>
<comment type="caution">
    <text evidence="9">The sequence shown here is derived from an EMBL/GenBank/DDBJ whole genome shotgun (WGS) entry which is preliminary data.</text>
</comment>
<dbReference type="PANTHER" id="PTHR15162">
    <property type="entry name" value="ASPARTOACYLASE"/>
    <property type="match status" value="1"/>
</dbReference>
<evidence type="ECO:0000259" key="8">
    <source>
        <dbReference type="Pfam" id="PF24827"/>
    </source>
</evidence>
<feature type="binding site" evidence="6">
    <location>
        <position position="106"/>
    </location>
    <ligand>
        <name>Zn(2+)</name>
        <dbReference type="ChEBI" id="CHEBI:29105"/>
    </ligand>
</feature>
<proteinExistence type="inferred from homology"/>
<dbReference type="GO" id="GO:0046872">
    <property type="term" value="F:metal ion binding"/>
    <property type="evidence" value="ECO:0007669"/>
    <property type="project" value="UniProtKB-KW"/>
</dbReference>
<gene>
    <name evidence="9" type="ORF">IC617_01445</name>
</gene>
<protein>
    <submittedName>
        <fullName evidence="9">Aspartoacylase</fullName>
        <ecNumber evidence="9">3.5.1.15</ecNumber>
    </submittedName>
</protein>
<dbReference type="Gene3D" id="3.40.630.10">
    <property type="entry name" value="Zn peptidases"/>
    <property type="match status" value="1"/>
</dbReference>
<name>A0A8J6UPD8_9GAMM</name>
<keyword evidence="3 9" id="KW-0378">Hydrolase</keyword>
<comment type="cofactor">
    <cofactor evidence="6">
        <name>Zn(2+)</name>
        <dbReference type="ChEBI" id="CHEBI:29105"/>
    </cofactor>
    <text evidence="6">Binds 1 zinc ion per subunit.</text>
</comment>
<organism evidence="9 10">
    <name type="scientific">Neiella litorisoli</name>
    <dbReference type="NCBI Taxonomy" id="2771431"/>
    <lineage>
        <taxon>Bacteria</taxon>
        <taxon>Pseudomonadati</taxon>
        <taxon>Pseudomonadota</taxon>
        <taxon>Gammaproteobacteria</taxon>
        <taxon>Alteromonadales</taxon>
        <taxon>Echinimonadaceae</taxon>
        <taxon>Neiella</taxon>
    </lineage>
</organism>
<dbReference type="GO" id="GO:0005829">
    <property type="term" value="C:cytosol"/>
    <property type="evidence" value="ECO:0007669"/>
    <property type="project" value="TreeGrafter"/>
</dbReference>
<evidence type="ECO:0000256" key="6">
    <source>
        <dbReference type="PIRSR" id="PIRSR018001-3"/>
    </source>
</evidence>
<dbReference type="Proteomes" id="UP000638014">
    <property type="component" value="Unassembled WGS sequence"/>
</dbReference>
<feature type="binding site" evidence="6">
    <location>
        <position position="14"/>
    </location>
    <ligand>
        <name>Zn(2+)</name>
        <dbReference type="ChEBI" id="CHEBI:29105"/>
    </ligand>
</feature>
<feature type="domain" description="Succinylglutamate desuccinylase/Aspartoacylase catalytic" evidence="8">
    <location>
        <begin position="4"/>
        <end position="195"/>
    </location>
</feature>
<dbReference type="CDD" id="cd06909">
    <property type="entry name" value="M14_ASPA"/>
    <property type="match status" value="1"/>
</dbReference>
<keyword evidence="2 6" id="KW-0479">Metal-binding</keyword>
<comment type="similarity">
    <text evidence="1">Belongs to the AspA/AstE family. Aspartoacylase subfamily.</text>
</comment>
<dbReference type="HAMAP" id="MF_00704">
    <property type="entry name" value="Aspartoacylase"/>
    <property type="match status" value="1"/>
</dbReference>
<feature type="binding site" evidence="6">
    <location>
        <position position="17"/>
    </location>
    <ligand>
        <name>Zn(2+)</name>
        <dbReference type="ChEBI" id="CHEBI:29105"/>
    </ligand>
</feature>
<evidence type="ECO:0000259" key="7">
    <source>
        <dbReference type="Pfam" id="PF04952"/>
    </source>
</evidence>
<feature type="active site" description="Proton donor/acceptor" evidence="5">
    <location>
        <position position="167"/>
    </location>
</feature>
<dbReference type="GO" id="GO:0016788">
    <property type="term" value="F:hydrolase activity, acting on ester bonds"/>
    <property type="evidence" value="ECO:0007669"/>
    <property type="project" value="InterPro"/>
</dbReference>
<accession>A0A8J6UPD8</accession>
<dbReference type="EMBL" id="JACXAF010000001">
    <property type="protein sequence ID" value="MBD1388082.1"/>
    <property type="molecule type" value="Genomic_DNA"/>
</dbReference>
<dbReference type="NCBIfam" id="NF002601">
    <property type="entry name" value="PRK02259.1"/>
    <property type="match status" value="1"/>
</dbReference>
<dbReference type="InterPro" id="IPR055438">
    <property type="entry name" value="AstE_AspA_cat"/>
</dbReference>
<evidence type="ECO:0000256" key="5">
    <source>
        <dbReference type="PIRSR" id="PIRSR018001-1"/>
    </source>
</evidence>
<dbReference type="AlphaFoldDB" id="A0A8J6UPD8"/>
<dbReference type="InterPro" id="IPR007036">
    <property type="entry name" value="Aste_AspA_hybrid_dom"/>
</dbReference>
<evidence type="ECO:0000313" key="9">
    <source>
        <dbReference type="EMBL" id="MBD1388082.1"/>
    </source>
</evidence>
<evidence type="ECO:0000256" key="2">
    <source>
        <dbReference type="ARBA" id="ARBA00022723"/>
    </source>
</evidence>
<evidence type="ECO:0000256" key="1">
    <source>
        <dbReference type="ARBA" id="ARBA00006173"/>
    </source>
</evidence>
<dbReference type="Gene3D" id="2.20.25.160">
    <property type="match status" value="1"/>
</dbReference>
<dbReference type="InterPro" id="IPR050178">
    <property type="entry name" value="AspA/AstE_fam"/>
</dbReference>
<dbReference type="Pfam" id="PF04952">
    <property type="entry name" value="AstE_AspA_hybrid"/>
    <property type="match status" value="1"/>
</dbReference>
<dbReference type="RefSeq" id="WP_191143197.1">
    <property type="nucleotide sequence ID" value="NZ_JACXAF010000001.1"/>
</dbReference>
<sequence>MSKIERVAVVGGTHGNEFTGVYLYRHYQQKPKTVSRDSFTTDLVFANPRAHGENKRYCDHDLNRQFAVADLENPELTSYEQSRAKAINQQIGPKTNPRIDFVIDLHTTTSNMGATLLLLQPGEIYRKLAAYVTMKMPEVLVIRDLDHLPREEHRLLATTGKYGVIVEVGPVPQAVLRDDVYQQSHQMTQHILDFLELWNTDQLPELPPTVEAFRYTECVKLPVDALDNRLGMVHHNVQDNDFKPLHPGDAMFQCFDGTVICYEGDETVYPGFINEAAYYDNNLAMSLHEKVVIDTYQAD</sequence>